<dbReference type="Proteomes" id="UP000324104">
    <property type="component" value="Unassembled WGS sequence"/>
</dbReference>
<sequence length="77" mass="8077">MQFEIDGSRSTDISGSSGSGGGVGPADDGISGDVETRNDRSNESTDDDVPGFGVLITIVAILLVVVRFREHVDDRLP</sequence>
<evidence type="ECO:0000256" key="3">
    <source>
        <dbReference type="SAM" id="Phobius"/>
    </source>
</evidence>
<dbReference type="NCBIfam" id="TIGR04126">
    <property type="entry name" value="PGF_CTERM"/>
    <property type="match status" value="1"/>
</dbReference>
<dbReference type="EMBL" id="VTAW01000001">
    <property type="protein sequence ID" value="TYT64025.1"/>
    <property type="molecule type" value="Genomic_DNA"/>
</dbReference>
<feature type="transmembrane region" description="Helical" evidence="3">
    <location>
        <begin position="49"/>
        <end position="68"/>
    </location>
</feature>
<keyword evidence="5" id="KW-1185">Reference proteome</keyword>
<evidence type="ECO:0000313" key="4">
    <source>
        <dbReference type="EMBL" id="TYT64025.1"/>
    </source>
</evidence>
<name>A0A5D5AT14_9EURY</name>
<organism evidence="4 5">
    <name type="scientific">Natrialba swarupiae</name>
    <dbReference type="NCBI Taxonomy" id="2448032"/>
    <lineage>
        <taxon>Archaea</taxon>
        <taxon>Methanobacteriati</taxon>
        <taxon>Methanobacteriota</taxon>
        <taxon>Stenosarchaea group</taxon>
        <taxon>Halobacteria</taxon>
        <taxon>Halobacteriales</taxon>
        <taxon>Natrialbaceae</taxon>
        <taxon>Natrialba</taxon>
    </lineage>
</organism>
<evidence type="ECO:0000313" key="5">
    <source>
        <dbReference type="Proteomes" id="UP000324104"/>
    </source>
</evidence>
<feature type="compositionally biased region" description="Basic and acidic residues" evidence="2">
    <location>
        <begin position="34"/>
        <end position="43"/>
    </location>
</feature>
<dbReference type="InterPro" id="IPR026371">
    <property type="entry name" value="PGF_CTERM"/>
</dbReference>
<accession>A0A5D5AT14</accession>
<evidence type="ECO:0000256" key="2">
    <source>
        <dbReference type="SAM" id="MobiDB-lite"/>
    </source>
</evidence>
<feature type="region of interest" description="Disordered" evidence="2">
    <location>
        <begin position="1"/>
        <end position="48"/>
    </location>
</feature>
<keyword evidence="1" id="KW-0732">Signal</keyword>
<dbReference type="AlphaFoldDB" id="A0A5D5AT14"/>
<evidence type="ECO:0000256" key="1">
    <source>
        <dbReference type="ARBA" id="ARBA00022729"/>
    </source>
</evidence>
<comment type="caution">
    <text evidence="4">The sequence shown here is derived from an EMBL/GenBank/DDBJ whole genome shotgun (WGS) entry which is preliminary data.</text>
</comment>
<dbReference type="GO" id="GO:0005886">
    <property type="term" value="C:plasma membrane"/>
    <property type="evidence" value="ECO:0007669"/>
    <property type="project" value="UniProtKB-SubCell"/>
</dbReference>
<protein>
    <submittedName>
        <fullName evidence="4">PGF-CTERM sorting domain-containing protein</fullName>
    </submittedName>
</protein>
<keyword evidence="3" id="KW-0812">Transmembrane</keyword>
<reference evidence="4 5" key="1">
    <citation type="submission" date="2019-08" db="EMBL/GenBank/DDBJ databases">
        <title>Archaea genome.</title>
        <authorList>
            <person name="Kajale S."/>
            <person name="Shouche Y."/>
            <person name="Deshpande N."/>
            <person name="Sharma A."/>
        </authorList>
    </citation>
    <scope>NUCLEOTIDE SEQUENCE [LARGE SCALE GENOMIC DNA]</scope>
    <source>
        <strain evidence="4 5">ESP3B_9</strain>
    </source>
</reference>
<gene>
    <name evidence="4" type="ORF">FYC77_00980</name>
</gene>
<proteinExistence type="predicted"/>
<keyword evidence="3" id="KW-1133">Transmembrane helix</keyword>
<keyword evidence="3" id="KW-0472">Membrane</keyword>
<dbReference type="GO" id="GO:0030115">
    <property type="term" value="C:S-layer"/>
    <property type="evidence" value="ECO:0007669"/>
    <property type="project" value="UniProtKB-SubCell"/>
</dbReference>